<evidence type="ECO:0000313" key="3">
    <source>
        <dbReference type="EMBL" id="MBR0662620.1"/>
    </source>
</evidence>
<organism evidence="3 4">
    <name type="scientific">Neoroseomonas oryzicola</name>
    <dbReference type="NCBI Taxonomy" id="535904"/>
    <lineage>
        <taxon>Bacteria</taxon>
        <taxon>Pseudomonadati</taxon>
        <taxon>Pseudomonadota</taxon>
        <taxon>Alphaproteobacteria</taxon>
        <taxon>Acetobacterales</taxon>
        <taxon>Acetobacteraceae</taxon>
        <taxon>Neoroseomonas</taxon>
    </lineage>
</organism>
<reference evidence="3" key="1">
    <citation type="submission" date="2020-01" db="EMBL/GenBank/DDBJ databases">
        <authorList>
            <person name="Rat A."/>
        </authorList>
    </citation>
    <scope>NUCLEOTIDE SEQUENCE</scope>
    <source>
        <strain evidence="3">LMG 31161</strain>
    </source>
</reference>
<protein>
    <submittedName>
        <fullName evidence="3">Uncharacterized protein</fullName>
    </submittedName>
</protein>
<dbReference type="AlphaFoldDB" id="A0A9X9WQL0"/>
<feature type="signal peptide" evidence="2">
    <location>
        <begin position="1"/>
        <end position="25"/>
    </location>
</feature>
<sequence length="56" mass="5625">MTKALRRGTAAALLALGAAQSPALAQGLVERLWDDVTGRQPAQPAPAPAPAPRGAP</sequence>
<evidence type="ECO:0000313" key="4">
    <source>
        <dbReference type="Proteomes" id="UP001138708"/>
    </source>
</evidence>
<dbReference type="Proteomes" id="UP001138708">
    <property type="component" value="Unassembled WGS sequence"/>
</dbReference>
<evidence type="ECO:0000256" key="1">
    <source>
        <dbReference type="SAM" id="MobiDB-lite"/>
    </source>
</evidence>
<evidence type="ECO:0000256" key="2">
    <source>
        <dbReference type="SAM" id="SignalP"/>
    </source>
</evidence>
<reference evidence="3" key="2">
    <citation type="journal article" date="2021" name="Syst. Appl. Microbiol.">
        <title>Roseomonas hellenica sp. nov., isolated from roots of wild-growing Alkanna tinctoria.</title>
        <authorList>
            <person name="Rat A."/>
            <person name="Naranjo H.D."/>
            <person name="Lebbe L."/>
            <person name="Cnockaert M."/>
            <person name="Krigas N."/>
            <person name="Grigoriadou K."/>
            <person name="Maloupa E."/>
            <person name="Willems A."/>
        </authorList>
    </citation>
    <scope>NUCLEOTIDE SEQUENCE</scope>
    <source>
        <strain evidence="3">LMG 31161</strain>
    </source>
</reference>
<gene>
    <name evidence="3" type="ORF">GXW75_25460</name>
</gene>
<feature type="chain" id="PRO_5040743737" evidence="2">
    <location>
        <begin position="26"/>
        <end position="56"/>
    </location>
</feature>
<feature type="non-terminal residue" evidence="3">
    <location>
        <position position="56"/>
    </location>
</feature>
<feature type="compositionally biased region" description="Pro residues" evidence="1">
    <location>
        <begin position="43"/>
        <end position="56"/>
    </location>
</feature>
<comment type="caution">
    <text evidence="3">The sequence shown here is derived from an EMBL/GenBank/DDBJ whole genome shotgun (WGS) entry which is preliminary data.</text>
</comment>
<keyword evidence="2" id="KW-0732">Signal</keyword>
<name>A0A9X9WQL0_9PROT</name>
<feature type="region of interest" description="Disordered" evidence="1">
    <location>
        <begin position="35"/>
        <end position="56"/>
    </location>
</feature>
<dbReference type="EMBL" id="JAAEDK010000125">
    <property type="protein sequence ID" value="MBR0662620.1"/>
    <property type="molecule type" value="Genomic_DNA"/>
</dbReference>
<proteinExistence type="predicted"/>
<accession>A0A9X9WQL0</accession>